<reference evidence="6 7" key="1">
    <citation type="journal article" date="2015" name="Genome Biol. Evol.">
        <title>The genome of winter moth (Operophtera brumata) provides a genomic perspective on sexual dimorphism and phenology.</title>
        <authorList>
            <person name="Derks M.F."/>
            <person name="Smit S."/>
            <person name="Salis L."/>
            <person name="Schijlen E."/>
            <person name="Bossers A."/>
            <person name="Mateman C."/>
            <person name="Pijl A.S."/>
            <person name="de Ridder D."/>
            <person name="Groenen M.A."/>
            <person name="Visser M.E."/>
            <person name="Megens H.J."/>
        </authorList>
    </citation>
    <scope>NUCLEOTIDE SEQUENCE [LARGE SCALE GENOMIC DNA]</scope>
    <source>
        <strain evidence="6">WM2013NL</strain>
        <tissue evidence="6">Head and thorax</tissue>
    </source>
</reference>
<dbReference type="CDD" id="cd19941">
    <property type="entry name" value="TIL"/>
    <property type="match status" value="1"/>
</dbReference>
<evidence type="ECO:0000256" key="3">
    <source>
        <dbReference type="ARBA" id="ARBA00022900"/>
    </source>
</evidence>
<dbReference type="Pfam" id="PF01826">
    <property type="entry name" value="TIL"/>
    <property type="match status" value="1"/>
</dbReference>
<dbReference type="InterPro" id="IPR042185">
    <property type="entry name" value="Serpin_sf_2"/>
</dbReference>
<dbReference type="PANTHER" id="PTHR11461:SF211">
    <property type="entry name" value="GH10112P-RELATED"/>
    <property type="match status" value="1"/>
</dbReference>
<dbReference type="SMART" id="SM00093">
    <property type="entry name" value="SERPIN"/>
    <property type="match status" value="1"/>
</dbReference>
<dbReference type="Gene3D" id="2.10.25.10">
    <property type="entry name" value="Laminin"/>
    <property type="match status" value="1"/>
</dbReference>
<evidence type="ECO:0000313" key="6">
    <source>
        <dbReference type="EMBL" id="KOB71039.1"/>
    </source>
</evidence>
<evidence type="ECO:0000259" key="5">
    <source>
        <dbReference type="SMART" id="SM00093"/>
    </source>
</evidence>
<protein>
    <submittedName>
        <fullName evidence="6">Serpin-28</fullName>
    </submittedName>
</protein>
<dbReference type="InterPro" id="IPR036186">
    <property type="entry name" value="Serpin_sf"/>
</dbReference>
<evidence type="ECO:0000256" key="1">
    <source>
        <dbReference type="ARBA" id="ARBA00009500"/>
    </source>
</evidence>
<dbReference type="InterPro" id="IPR042178">
    <property type="entry name" value="Serpin_sf_1"/>
</dbReference>
<keyword evidence="7" id="KW-1185">Reference proteome</keyword>
<feature type="non-terminal residue" evidence="6">
    <location>
        <position position="354"/>
    </location>
</feature>
<dbReference type="InterPro" id="IPR023796">
    <property type="entry name" value="Serpin_dom"/>
</dbReference>
<dbReference type="SUPFAM" id="SSF57567">
    <property type="entry name" value="Serine protease inhibitors"/>
    <property type="match status" value="1"/>
</dbReference>
<comment type="similarity">
    <text evidence="1 4">Belongs to the serpin family.</text>
</comment>
<keyword evidence="3" id="KW-0722">Serine protease inhibitor</keyword>
<name>A0A0L7L6R8_OPEBR</name>
<feature type="domain" description="Serpin" evidence="5">
    <location>
        <begin position="92"/>
        <end position="334"/>
    </location>
</feature>
<sequence length="354" mass="41158">MLEELPGKTYLSNIVSFSILIFPPFSVKCTGDHEYLSCGPACDNVCCDLDTQSKDNCPIKNKKCVTMCYCEDGYARDYNGICVCIDDCPVVFKYKNDIYRKNNKTNICQNLIKTYETFEISKHHRFLIRTVFSILIQNLKDQQDVTFELANMIVGNIGFPFTEQFKRDTEYFNTDVENTDFSKNIEAAAFINAWGNWEHQFNKDNTKPRDFYLNDNKTVSVPTMFQQNTFKYGENPDIFAKSIESLIYQKVMFFMPRMDFSTNISNLKALLIQSNLTAPFEPNYDFRDIFANNMPLSITDAIQKSVLKVFSLERRLFSSHPLIYILLIGIVRVHSSCYMVELFYSVEFMQELSK</sequence>
<dbReference type="Pfam" id="PF00079">
    <property type="entry name" value="Serpin"/>
    <property type="match status" value="1"/>
</dbReference>
<dbReference type="InterPro" id="IPR002919">
    <property type="entry name" value="TIL_dom"/>
</dbReference>
<gene>
    <name evidence="6" type="ORF">OBRU01_14241</name>
</gene>
<dbReference type="AlphaFoldDB" id="A0A0L7L6R8"/>
<comment type="caution">
    <text evidence="6">The sequence shown here is derived from an EMBL/GenBank/DDBJ whole genome shotgun (WGS) entry which is preliminary data.</text>
</comment>
<evidence type="ECO:0000256" key="4">
    <source>
        <dbReference type="RuleBase" id="RU000411"/>
    </source>
</evidence>
<accession>A0A0L7L6R8</accession>
<dbReference type="Gene3D" id="2.30.39.10">
    <property type="entry name" value="Alpha-1-antitrypsin, domain 1"/>
    <property type="match status" value="2"/>
</dbReference>
<dbReference type="Proteomes" id="UP000037510">
    <property type="component" value="Unassembled WGS sequence"/>
</dbReference>
<organism evidence="6 7">
    <name type="scientific">Operophtera brumata</name>
    <name type="common">Winter moth</name>
    <name type="synonym">Phalaena brumata</name>
    <dbReference type="NCBI Taxonomy" id="104452"/>
    <lineage>
        <taxon>Eukaryota</taxon>
        <taxon>Metazoa</taxon>
        <taxon>Ecdysozoa</taxon>
        <taxon>Arthropoda</taxon>
        <taxon>Hexapoda</taxon>
        <taxon>Insecta</taxon>
        <taxon>Pterygota</taxon>
        <taxon>Neoptera</taxon>
        <taxon>Endopterygota</taxon>
        <taxon>Lepidoptera</taxon>
        <taxon>Glossata</taxon>
        <taxon>Ditrysia</taxon>
        <taxon>Geometroidea</taxon>
        <taxon>Geometridae</taxon>
        <taxon>Larentiinae</taxon>
        <taxon>Operophtera</taxon>
    </lineage>
</organism>
<dbReference type="EMBL" id="JTDY01002637">
    <property type="protein sequence ID" value="KOB71039.1"/>
    <property type="molecule type" value="Genomic_DNA"/>
</dbReference>
<dbReference type="STRING" id="104452.A0A0L7L6R8"/>
<evidence type="ECO:0000256" key="2">
    <source>
        <dbReference type="ARBA" id="ARBA00022690"/>
    </source>
</evidence>
<dbReference type="Gene3D" id="3.30.497.10">
    <property type="entry name" value="Antithrombin, subunit I, domain 2"/>
    <property type="match status" value="2"/>
</dbReference>
<dbReference type="SUPFAM" id="SSF56574">
    <property type="entry name" value="Serpins"/>
    <property type="match status" value="1"/>
</dbReference>
<evidence type="ECO:0000313" key="7">
    <source>
        <dbReference type="Proteomes" id="UP000037510"/>
    </source>
</evidence>
<dbReference type="GO" id="GO:0004867">
    <property type="term" value="F:serine-type endopeptidase inhibitor activity"/>
    <property type="evidence" value="ECO:0007669"/>
    <property type="project" value="UniProtKB-KW"/>
</dbReference>
<dbReference type="GO" id="GO:0005615">
    <property type="term" value="C:extracellular space"/>
    <property type="evidence" value="ECO:0007669"/>
    <property type="project" value="InterPro"/>
</dbReference>
<dbReference type="PANTHER" id="PTHR11461">
    <property type="entry name" value="SERINE PROTEASE INHIBITOR, SERPIN"/>
    <property type="match status" value="1"/>
</dbReference>
<keyword evidence="2" id="KW-0646">Protease inhibitor</keyword>
<proteinExistence type="inferred from homology"/>
<dbReference type="InterPro" id="IPR036084">
    <property type="entry name" value="Ser_inhib-like_sf"/>
</dbReference>
<dbReference type="InterPro" id="IPR000215">
    <property type="entry name" value="Serpin_fam"/>
</dbReference>